<name>A0ABN8RPV7_9CNID</name>
<accession>A0ABN8RPV7</accession>
<dbReference type="Proteomes" id="UP001159405">
    <property type="component" value="Unassembled WGS sequence"/>
</dbReference>
<evidence type="ECO:0000259" key="1">
    <source>
        <dbReference type="PROSITE" id="PS50994"/>
    </source>
</evidence>
<dbReference type="PANTHER" id="PTHR46791:SF7">
    <property type="entry name" value="INTEGRASE CATALYTIC DOMAIN-CONTAINING PROTEIN"/>
    <property type="match status" value="1"/>
</dbReference>
<sequence>MATQPDELSRSIASAVSRAVERAVDEALASLPSLPGNSGFAPATQEVCNIDVSLLKHPSRCRGDDLLLEVYINGGSTDITLTSCRSKGRPRTAIGKEQLEAFLKLKIPLSDIASALHVSRPTVYKAIRDYNINYKRFSDASEAEIRQAVEVISRSHPNAGESMVMGHLRARGFHVQRSRVRSAIHHNNPNGPMSRFHPPIRRRVYSVPCPNYVWHIDGNHKLVRWRMVLHHAVDGYSRLVVFGACSTNNRASTVLQLYHQAVRKYGRPFRVRTDHGGENVDVWRDMIQAWGEEARSVIVGSSVHNQRVERHNRAANEQELSVFREEFYQLESEGLLDPLNETDLFCLHYVYLPRINRSISEFIAAHNNHAVSTENNQTPAQMFYLNLPLTAFHGGFPEDITWRGVSVNDLMSPDLPHVQVPETRNPLTEADTVVLRNTIDPLSTINGKELYIQTLRFVGIRLQQN</sequence>
<dbReference type="Pfam" id="PF24764">
    <property type="entry name" value="rva_4"/>
    <property type="match status" value="1"/>
</dbReference>
<feature type="domain" description="Integrase catalytic" evidence="1">
    <location>
        <begin position="204"/>
        <end position="387"/>
    </location>
</feature>
<keyword evidence="3" id="KW-1185">Reference proteome</keyword>
<dbReference type="InterPro" id="IPR058913">
    <property type="entry name" value="Integrase_dom_put"/>
</dbReference>
<dbReference type="InterPro" id="IPR012337">
    <property type="entry name" value="RNaseH-like_sf"/>
</dbReference>
<proteinExistence type="predicted"/>
<evidence type="ECO:0000313" key="2">
    <source>
        <dbReference type="EMBL" id="CAH3180555.1"/>
    </source>
</evidence>
<dbReference type="PROSITE" id="PS50994">
    <property type="entry name" value="INTEGRASE"/>
    <property type="match status" value="1"/>
</dbReference>
<dbReference type="InterPro" id="IPR001584">
    <property type="entry name" value="Integrase_cat-core"/>
</dbReference>
<dbReference type="Gene3D" id="3.30.420.10">
    <property type="entry name" value="Ribonuclease H-like superfamily/Ribonuclease H"/>
    <property type="match status" value="1"/>
</dbReference>
<reference evidence="2 3" key="1">
    <citation type="submission" date="2022-05" db="EMBL/GenBank/DDBJ databases">
        <authorList>
            <consortium name="Genoscope - CEA"/>
            <person name="William W."/>
        </authorList>
    </citation>
    <scope>NUCLEOTIDE SEQUENCE [LARGE SCALE GENOMIC DNA]</scope>
</reference>
<organism evidence="2 3">
    <name type="scientific">Porites lobata</name>
    <dbReference type="NCBI Taxonomy" id="104759"/>
    <lineage>
        <taxon>Eukaryota</taxon>
        <taxon>Metazoa</taxon>
        <taxon>Cnidaria</taxon>
        <taxon>Anthozoa</taxon>
        <taxon>Hexacorallia</taxon>
        <taxon>Scleractinia</taxon>
        <taxon>Fungiina</taxon>
        <taxon>Poritidae</taxon>
        <taxon>Porites</taxon>
    </lineage>
</organism>
<evidence type="ECO:0000313" key="3">
    <source>
        <dbReference type="Proteomes" id="UP001159405"/>
    </source>
</evidence>
<comment type="caution">
    <text evidence="2">The sequence shown here is derived from an EMBL/GenBank/DDBJ whole genome shotgun (WGS) entry which is preliminary data.</text>
</comment>
<gene>
    <name evidence="2" type="ORF">PLOB_00023424</name>
</gene>
<dbReference type="EMBL" id="CALNXK010000279">
    <property type="protein sequence ID" value="CAH3180555.1"/>
    <property type="molecule type" value="Genomic_DNA"/>
</dbReference>
<dbReference type="InterPro" id="IPR036397">
    <property type="entry name" value="RNaseH_sf"/>
</dbReference>
<dbReference type="PANTHER" id="PTHR46791">
    <property type="entry name" value="EXPRESSED PROTEIN"/>
    <property type="match status" value="1"/>
</dbReference>
<protein>
    <recommendedName>
        <fullName evidence="1">Integrase catalytic domain-containing protein</fullName>
    </recommendedName>
</protein>
<dbReference type="SUPFAM" id="SSF53098">
    <property type="entry name" value="Ribonuclease H-like"/>
    <property type="match status" value="1"/>
</dbReference>